<dbReference type="Gene3D" id="1.10.10.10">
    <property type="entry name" value="Winged helix-like DNA-binding domain superfamily/Winged helix DNA-binding domain"/>
    <property type="match status" value="1"/>
</dbReference>
<dbReference type="OrthoDB" id="190701at2157"/>
<evidence type="ECO:0000313" key="2">
    <source>
        <dbReference type="EMBL" id="RCU44510.1"/>
    </source>
</evidence>
<feature type="compositionally biased region" description="Acidic residues" evidence="1">
    <location>
        <begin position="128"/>
        <end position="143"/>
    </location>
</feature>
<organism evidence="2 3">
    <name type="scientific">Haloplanus salinus</name>
    <dbReference type="NCBI Taxonomy" id="1126245"/>
    <lineage>
        <taxon>Archaea</taxon>
        <taxon>Methanobacteriati</taxon>
        <taxon>Methanobacteriota</taxon>
        <taxon>Stenosarchaea group</taxon>
        <taxon>Halobacteria</taxon>
        <taxon>Halobacteriales</taxon>
        <taxon>Haloferacaceae</taxon>
        <taxon>Haloplanus</taxon>
    </lineage>
</organism>
<feature type="region of interest" description="Disordered" evidence="1">
    <location>
        <begin position="94"/>
        <end position="143"/>
    </location>
</feature>
<dbReference type="Proteomes" id="UP000252189">
    <property type="component" value="Unassembled WGS sequence"/>
</dbReference>
<proteinExistence type="predicted"/>
<dbReference type="EMBL" id="QPHM01000003">
    <property type="protein sequence ID" value="RCU44510.1"/>
    <property type="molecule type" value="Genomic_DNA"/>
</dbReference>
<evidence type="ECO:0000256" key="1">
    <source>
        <dbReference type="SAM" id="MobiDB-lite"/>
    </source>
</evidence>
<accession>A0A368N2V9</accession>
<keyword evidence="3" id="KW-1185">Reference proteome</keyword>
<comment type="caution">
    <text evidence="2">The sequence shown here is derived from an EMBL/GenBank/DDBJ whole genome shotgun (WGS) entry which is preliminary data.</text>
</comment>
<gene>
    <name evidence="2" type="ORF">DU504_15555</name>
</gene>
<dbReference type="InterPro" id="IPR036388">
    <property type="entry name" value="WH-like_DNA-bd_sf"/>
</dbReference>
<dbReference type="Pfam" id="PF04255">
    <property type="entry name" value="DUF433"/>
    <property type="match status" value="1"/>
</dbReference>
<protein>
    <submittedName>
        <fullName evidence="2">DUF433 domain-containing protein</fullName>
    </submittedName>
</protein>
<dbReference type="AlphaFoldDB" id="A0A368N2V9"/>
<dbReference type="InterPro" id="IPR007367">
    <property type="entry name" value="DUF433"/>
</dbReference>
<reference evidence="2 3" key="1">
    <citation type="submission" date="2018-07" db="EMBL/GenBank/DDBJ databases">
        <title>Genome sequences of Haloplanus salinus JCM 18368T.</title>
        <authorList>
            <person name="Kim Y.B."/>
            <person name="Roh S.W."/>
        </authorList>
    </citation>
    <scope>NUCLEOTIDE SEQUENCE [LARGE SCALE GENOMIC DNA]</scope>
    <source>
        <strain evidence="2 3">JCM 18368</strain>
    </source>
</reference>
<name>A0A368N2V9_9EURY</name>
<evidence type="ECO:0000313" key="3">
    <source>
        <dbReference type="Proteomes" id="UP000252189"/>
    </source>
</evidence>
<sequence length="143" mass="16011">MRQRDAPGRRKVTIVLNRKYDPSQSEHLAREIESTPHIRGRRITVRDIGALVHRRKLAPPTIADRFELPEAAVHEALAFYHLNPEYFAELNASRRRQHEDAITPDDVPPDDSFDAAELGVENPSVTVDDGDDTPEPDPDGSGA</sequence>